<comment type="catalytic activity">
    <reaction evidence="1 6">
        <text>adenosine 5'-phosphosulfate + ATP = 3'-phosphoadenylyl sulfate + ADP + H(+)</text>
        <dbReference type="Rhea" id="RHEA:24152"/>
        <dbReference type="ChEBI" id="CHEBI:15378"/>
        <dbReference type="ChEBI" id="CHEBI:30616"/>
        <dbReference type="ChEBI" id="CHEBI:58243"/>
        <dbReference type="ChEBI" id="CHEBI:58339"/>
        <dbReference type="ChEBI" id="CHEBI:456216"/>
        <dbReference type="EC" id="2.7.1.25"/>
    </reaction>
</comment>
<dbReference type="GO" id="GO:0010134">
    <property type="term" value="P:sulfate assimilation via adenylyl sulfate reduction"/>
    <property type="evidence" value="ECO:0007669"/>
    <property type="project" value="TreeGrafter"/>
</dbReference>
<dbReference type="InterPro" id="IPR002891">
    <property type="entry name" value="APS"/>
</dbReference>
<organism evidence="8 9">
    <name type="scientific">Dyadobacter pollutisoli</name>
    <dbReference type="NCBI Taxonomy" id="2910158"/>
    <lineage>
        <taxon>Bacteria</taxon>
        <taxon>Pseudomonadati</taxon>
        <taxon>Bacteroidota</taxon>
        <taxon>Cytophagia</taxon>
        <taxon>Cytophagales</taxon>
        <taxon>Spirosomataceae</taxon>
        <taxon>Dyadobacter</taxon>
    </lineage>
</organism>
<dbReference type="InterPro" id="IPR050512">
    <property type="entry name" value="Sulf_AdTrans/APS_kinase"/>
</dbReference>
<comment type="pathway">
    <text evidence="6">Sulfur metabolism; hydrogen sulfide biosynthesis; sulfite from sulfate: step 2/3.</text>
</comment>
<evidence type="ECO:0000256" key="3">
    <source>
        <dbReference type="ARBA" id="ARBA00022679"/>
    </source>
</evidence>
<keyword evidence="6 8" id="KW-0418">Kinase</keyword>
<dbReference type="GO" id="GO:0004781">
    <property type="term" value="F:sulfate adenylyltransferase (ATP) activity"/>
    <property type="evidence" value="ECO:0007669"/>
    <property type="project" value="TreeGrafter"/>
</dbReference>
<accession>A0A9E8NI12</accession>
<comment type="function">
    <text evidence="6">Catalyzes the synthesis of activated sulfate.</text>
</comment>
<proteinExistence type="inferred from homology"/>
<comment type="similarity">
    <text evidence="6">Belongs to the APS kinase family.</text>
</comment>
<dbReference type="CDD" id="cd02027">
    <property type="entry name" value="APSK"/>
    <property type="match status" value="1"/>
</dbReference>
<gene>
    <name evidence="8" type="primary">cysC</name>
    <name evidence="8" type="ORF">ON006_15640</name>
</gene>
<evidence type="ECO:0000256" key="1">
    <source>
        <dbReference type="ARBA" id="ARBA00001823"/>
    </source>
</evidence>
<evidence type="ECO:0000313" key="8">
    <source>
        <dbReference type="EMBL" id="WAC15367.1"/>
    </source>
</evidence>
<dbReference type="PANTHER" id="PTHR42700">
    <property type="entry name" value="SULFATE ADENYLYLTRANSFERASE"/>
    <property type="match status" value="1"/>
</dbReference>
<evidence type="ECO:0000259" key="7">
    <source>
        <dbReference type="Pfam" id="PF01583"/>
    </source>
</evidence>
<reference evidence="8" key="1">
    <citation type="submission" date="2022-11" db="EMBL/GenBank/DDBJ databases">
        <title>Dyadobacter pollutisoli sp. nov., isolated from plastic dumped soil.</title>
        <authorList>
            <person name="Kim J.M."/>
            <person name="Kim K.R."/>
            <person name="Lee J.K."/>
            <person name="Hao L."/>
            <person name="Jeon C.O."/>
        </authorList>
    </citation>
    <scope>NUCLEOTIDE SEQUENCE</scope>
    <source>
        <strain evidence="8">U1</strain>
    </source>
</reference>
<dbReference type="Gene3D" id="3.40.50.300">
    <property type="entry name" value="P-loop containing nucleotide triphosphate hydrolases"/>
    <property type="match status" value="1"/>
</dbReference>
<evidence type="ECO:0000256" key="4">
    <source>
        <dbReference type="ARBA" id="ARBA00022741"/>
    </source>
</evidence>
<dbReference type="PANTHER" id="PTHR42700:SF1">
    <property type="entry name" value="SULFATE ADENYLYLTRANSFERASE"/>
    <property type="match status" value="1"/>
</dbReference>
<dbReference type="RefSeq" id="WP_244822988.1">
    <property type="nucleotide sequence ID" value="NZ_CP112998.1"/>
</dbReference>
<sequence length="187" mass="20628">MINAKKTPLNQKGMVIWLLGLSGAGKSTIATLLKEKLDSEGFFSVSLDGDILRAGINNNLTYSNEDRAENVRRAAEMAKILVGNNIITICSFITPLQGHRDLTHQILGDQYFEVFVNCPLEICEKRDVKGLYKKARREGLSNFTGISAAFEPSVSSHLTLFTNIQTPEDSCGMLYSAILPYIKPDAN</sequence>
<dbReference type="GO" id="GO:0005524">
    <property type="term" value="F:ATP binding"/>
    <property type="evidence" value="ECO:0007669"/>
    <property type="project" value="UniProtKB-KW"/>
</dbReference>
<dbReference type="GO" id="GO:0004020">
    <property type="term" value="F:adenylylsulfate kinase activity"/>
    <property type="evidence" value="ECO:0007669"/>
    <property type="project" value="UniProtKB-EC"/>
</dbReference>
<feature type="domain" description="APS kinase" evidence="7">
    <location>
        <begin position="12"/>
        <end position="158"/>
    </location>
</feature>
<dbReference type="SUPFAM" id="SSF52540">
    <property type="entry name" value="P-loop containing nucleoside triphosphate hydrolases"/>
    <property type="match status" value="1"/>
</dbReference>
<evidence type="ECO:0000313" key="9">
    <source>
        <dbReference type="Proteomes" id="UP001164653"/>
    </source>
</evidence>
<keyword evidence="4 6" id="KW-0547">Nucleotide-binding</keyword>
<dbReference type="KEGG" id="dpf:ON006_15640"/>
<protein>
    <recommendedName>
        <fullName evidence="2 6">Adenylyl-sulfate kinase</fullName>
        <ecNumber evidence="2 6">2.7.1.25</ecNumber>
    </recommendedName>
</protein>
<dbReference type="InterPro" id="IPR059117">
    <property type="entry name" value="APS_kinase_dom"/>
</dbReference>
<dbReference type="EMBL" id="CP112998">
    <property type="protein sequence ID" value="WAC15367.1"/>
    <property type="molecule type" value="Genomic_DNA"/>
</dbReference>
<evidence type="ECO:0000256" key="2">
    <source>
        <dbReference type="ARBA" id="ARBA00012121"/>
    </source>
</evidence>
<keyword evidence="3 6" id="KW-0808">Transferase</keyword>
<dbReference type="NCBIfam" id="TIGR00455">
    <property type="entry name" value="apsK"/>
    <property type="match status" value="1"/>
</dbReference>
<dbReference type="EC" id="2.7.1.25" evidence="2 6"/>
<keyword evidence="5 6" id="KW-0067">ATP-binding</keyword>
<dbReference type="GO" id="GO:0005737">
    <property type="term" value="C:cytoplasm"/>
    <property type="evidence" value="ECO:0007669"/>
    <property type="project" value="TreeGrafter"/>
</dbReference>
<dbReference type="Proteomes" id="UP001164653">
    <property type="component" value="Chromosome"/>
</dbReference>
<keyword evidence="9" id="KW-1185">Reference proteome</keyword>
<dbReference type="GO" id="GO:0019379">
    <property type="term" value="P:sulfate assimilation, phosphoadenylyl sulfate reduction by phosphoadenylyl-sulfate reductase (thioredoxin)"/>
    <property type="evidence" value="ECO:0007669"/>
    <property type="project" value="TreeGrafter"/>
</dbReference>
<dbReference type="Pfam" id="PF01583">
    <property type="entry name" value="APS_kinase"/>
    <property type="match status" value="1"/>
</dbReference>
<dbReference type="InterPro" id="IPR027417">
    <property type="entry name" value="P-loop_NTPase"/>
</dbReference>
<dbReference type="AlphaFoldDB" id="A0A9E8NI12"/>
<name>A0A9E8NI12_9BACT</name>
<dbReference type="NCBIfam" id="NF003013">
    <property type="entry name" value="PRK03846.1"/>
    <property type="match status" value="1"/>
</dbReference>
<evidence type="ECO:0000256" key="5">
    <source>
        <dbReference type="ARBA" id="ARBA00022840"/>
    </source>
</evidence>
<evidence type="ECO:0000256" key="6">
    <source>
        <dbReference type="RuleBase" id="RU004347"/>
    </source>
</evidence>